<organism evidence="2">
    <name type="scientific">Apis cerana</name>
    <name type="common">Indian honeybee</name>
    <dbReference type="NCBI Taxonomy" id="7461"/>
    <lineage>
        <taxon>Eukaryota</taxon>
        <taxon>Metazoa</taxon>
        <taxon>Ecdysozoa</taxon>
        <taxon>Arthropoda</taxon>
        <taxon>Hexapoda</taxon>
        <taxon>Insecta</taxon>
        <taxon>Pterygota</taxon>
        <taxon>Neoptera</taxon>
        <taxon>Endopterygota</taxon>
        <taxon>Hymenoptera</taxon>
        <taxon>Apocrita</taxon>
        <taxon>Aculeata</taxon>
        <taxon>Apoidea</taxon>
        <taxon>Anthophila</taxon>
        <taxon>Apidae</taxon>
        <taxon>Apis</taxon>
    </lineage>
</organism>
<feature type="region of interest" description="Disordered" evidence="1">
    <location>
        <begin position="72"/>
        <end position="120"/>
    </location>
</feature>
<accession>V9ICT8</accession>
<evidence type="ECO:0000256" key="1">
    <source>
        <dbReference type="SAM" id="MobiDB-lite"/>
    </source>
</evidence>
<dbReference type="EMBL" id="JR038492">
    <property type="protein sequence ID" value="AEY58276.1"/>
    <property type="molecule type" value="mRNA"/>
</dbReference>
<gene>
    <name evidence="2" type="ORF">ACCB00822.1</name>
</gene>
<evidence type="ECO:0000313" key="2">
    <source>
        <dbReference type="EMBL" id="AEY58276.1"/>
    </source>
</evidence>
<feature type="region of interest" description="Disordered" evidence="1">
    <location>
        <begin position="1"/>
        <end position="26"/>
    </location>
</feature>
<proteinExistence type="evidence at transcript level"/>
<dbReference type="AlphaFoldDB" id="V9ICT8"/>
<name>V9ICT8_APICE</name>
<sequence>MDGTNVNGGNADRAHENPNLETDNMPDLREIIKVETATIMDGQEVNGDIKSSLKKGTEFNARKKLYNSSSIIESDTILNTKGRKRKLSEPDDSSEDSMGFNGFDLQENNEMEPASHVLKN</sequence>
<reference evidence="2" key="1">
    <citation type="submission" date="2011-11" db="EMBL/GenBank/DDBJ databases">
        <title>Decoding the brain transcriptome of the Eastern honeybee (Apis cerana) based on pyrosequencing.</title>
        <authorList>
            <person name="Sun L."/>
            <person name="Zheng H."/>
            <person name="Wang Y."/>
            <person name="Xie X."/>
            <person name="Zhu Y."/>
            <person name="Gu W."/>
            <person name="Wang S."/>
        </authorList>
    </citation>
    <scope>NUCLEOTIDE SEQUENCE</scope>
    <source>
        <tissue evidence="2">Brain</tissue>
    </source>
</reference>
<protein>
    <submittedName>
        <fullName evidence="2">Uncharacterized protein</fullName>
    </submittedName>
</protein>